<dbReference type="RefSeq" id="XP_040618019.1">
    <property type="nucleotide sequence ID" value="XM_040759477.1"/>
</dbReference>
<dbReference type="HOGENOM" id="CLU_2575404_0_0_1"/>
<protein>
    <submittedName>
        <fullName evidence="1">Uncharacterized protein</fullName>
    </submittedName>
</protein>
<dbReference type="Proteomes" id="UP000031575">
    <property type="component" value="Unassembled WGS sequence"/>
</dbReference>
<dbReference type="EMBL" id="AWTV01000008">
    <property type="protein sequence ID" value="KIH90009.1"/>
    <property type="molecule type" value="Genomic_DNA"/>
</dbReference>
<dbReference type="AlphaFoldDB" id="A0A0C2ETZ4"/>
<reference evidence="1 2" key="1">
    <citation type="journal article" date="2014" name="BMC Genomics">
        <title>Comparative genomics of the major fungal agents of human and animal Sporotrichosis: Sporothrix schenckii and Sporothrix brasiliensis.</title>
        <authorList>
            <person name="Teixeira M.M."/>
            <person name="de Almeida L.G."/>
            <person name="Kubitschek-Barreira P."/>
            <person name="Alves F.L."/>
            <person name="Kioshima E.S."/>
            <person name="Abadio A.K."/>
            <person name="Fernandes L."/>
            <person name="Derengowski L.S."/>
            <person name="Ferreira K.S."/>
            <person name="Souza R.C."/>
            <person name="Ruiz J.C."/>
            <person name="de Andrade N.C."/>
            <person name="Paes H.C."/>
            <person name="Nicola A.M."/>
            <person name="Albuquerque P."/>
            <person name="Gerber A.L."/>
            <person name="Martins V.P."/>
            <person name="Peconick L.D."/>
            <person name="Neto A.V."/>
            <person name="Chaucanez C.B."/>
            <person name="Silva P.A."/>
            <person name="Cunha O.L."/>
            <person name="de Oliveira F.F."/>
            <person name="dos Santos T.C."/>
            <person name="Barros A.L."/>
            <person name="Soares M.A."/>
            <person name="de Oliveira L.M."/>
            <person name="Marini M.M."/>
            <person name="Villalobos-Duno H."/>
            <person name="Cunha M.M."/>
            <person name="de Hoog S."/>
            <person name="da Silveira J.F."/>
            <person name="Henrissat B."/>
            <person name="Nino-Vega G.A."/>
            <person name="Cisalpino P.S."/>
            <person name="Mora-Montes H.M."/>
            <person name="Almeida S.R."/>
            <person name="Stajich J.E."/>
            <person name="Lopes-Bezerra L.M."/>
            <person name="Vasconcelos A.T."/>
            <person name="Felipe M.S."/>
        </authorList>
    </citation>
    <scope>NUCLEOTIDE SEQUENCE [LARGE SCALE GENOMIC DNA]</scope>
    <source>
        <strain evidence="1 2">5110</strain>
    </source>
</reference>
<evidence type="ECO:0000313" key="2">
    <source>
        <dbReference type="Proteomes" id="UP000031575"/>
    </source>
</evidence>
<accession>A0A0C2ETZ4</accession>
<proteinExistence type="predicted"/>
<evidence type="ECO:0000313" key="1">
    <source>
        <dbReference type="EMBL" id="KIH90009.1"/>
    </source>
</evidence>
<dbReference type="VEuPathDB" id="FungiDB:SPBR_01161"/>
<gene>
    <name evidence="1" type="ORF">SPBR_01161</name>
</gene>
<keyword evidence="2" id="KW-1185">Reference proteome</keyword>
<name>A0A0C2ETZ4_9PEZI</name>
<sequence length="81" mass="8999">MARLCLQQLDDLQFLGRESRMHKPGLNLLSLLDEAFDLALPKRDVEEIGHRPFAGPDEARVSNRNPMVGKAANVNFVVGIS</sequence>
<organism evidence="1 2">
    <name type="scientific">Sporothrix brasiliensis 5110</name>
    <dbReference type="NCBI Taxonomy" id="1398154"/>
    <lineage>
        <taxon>Eukaryota</taxon>
        <taxon>Fungi</taxon>
        <taxon>Dikarya</taxon>
        <taxon>Ascomycota</taxon>
        <taxon>Pezizomycotina</taxon>
        <taxon>Sordariomycetes</taxon>
        <taxon>Sordariomycetidae</taxon>
        <taxon>Ophiostomatales</taxon>
        <taxon>Ophiostomataceae</taxon>
        <taxon>Sporothrix</taxon>
    </lineage>
</organism>
<dbReference type="GeneID" id="63674398"/>
<comment type="caution">
    <text evidence="1">The sequence shown here is derived from an EMBL/GenBank/DDBJ whole genome shotgun (WGS) entry which is preliminary data.</text>
</comment>